<dbReference type="Proteomes" id="UP000826656">
    <property type="component" value="Unassembled WGS sequence"/>
</dbReference>
<proteinExistence type="predicted"/>
<comment type="caution">
    <text evidence="2">The sequence shown here is derived from an EMBL/GenBank/DDBJ whole genome shotgun (WGS) entry which is preliminary data.</text>
</comment>
<gene>
    <name evidence="2" type="ORF">KY290_033950</name>
</gene>
<reference evidence="2 3" key="1">
    <citation type="journal article" date="2021" name="bioRxiv">
        <title>Chromosome-scale and haplotype-resolved genome assembly of a tetraploid potato cultivar.</title>
        <authorList>
            <person name="Sun H."/>
            <person name="Jiao W.-B."/>
            <person name="Krause K."/>
            <person name="Campoy J.A."/>
            <person name="Goel M."/>
            <person name="Folz-Donahue K."/>
            <person name="Kukat C."/>
            <person name="Huettel B."/>
            <person name="Schneeberger K."/>
        </authorList>
    </citation>
    <scope>NUCLEOTIDE SEQUENCE [LARGE SCALE GENOMIC DNA]</scope>
    <source>
        <strain evidence="2">SolTubOtavaFocal</strain>
        <tissue evidence="2">Leaves</tissue>
    </source>
</reference>
<dbReference type="EMBL" id="JAIVGD010000026">
    <property type="protein sequence ID" value="KAH0740907.1"/>
    <property type="molecule type" value="Genomic_DNA"/>
</dbReference>
<keyword evidence="3" id="KW-1185">Reference proteome</keyword>
<accession>A0ABQ7U1T9</accession>
<protein>
    <submittedName>
        <fullName evidence="2">Uncharacterized protein</fullName>
    </submittedName>
</protein>
<sequence>MVYHTRSKGAPPSLPSENRKGKKKVTSNKIMGKTIEKEHPLNKSTPSLEQKIKDLEEETCGMREWAKLLLSTNHTLKTNMDKQPVTSQATFQNNPPPNHPTPHPQNQPSSIYMPPRNTHFSNYQYPP</sequence>
<evidence type="ECO:0000313" key="3">
    <source>
        <dbReference type="Proteomes" id="UP000826656"/>
    </source>
</evidence>
<feature type="compositionally biased region" description="Pro residues" evidence="1">
    <location>
        <begin position="94"/>
        <end position="105"/>
    </location>
</feature>
<evidence type="ECO:0000313" key="2">
    <source>
        <dbReference type="EMBL" id="KAH0740907.1"/>
    </source>
</evidence>
<name>A0ABQ7U1T9_SOLTU</name>
<feature type="region of interest" description="Disordered" evidence="1">
    <location>
        <begin position="1"/>
        <end position="49"/>
    </location>
</feature>
<organism evidence="2 3">
    <name type="scientific">Solanum tuberosum</name>
    <name type="common">Potato</name>
    <dbReference type="NCBI Taxonomy" id="4113"/>
    <lineage>
        <taxon>Eukaryota</taxon>
        <taxon>Viridiplantae</taxon>
        <taxon>Streptophyta</taxon>
        <taxon>Embryophyta</taxon>
        <taxon>Tracheophyta</taxon>
        <taxon>Spermatophyta</taxon>
        <taxon>Magnoliopsida</taxon>
        <taxon>eudicotyledons</taxon>
        <taxon>Gunneridae</taxon>
        <taxon>Pentapetalae</taxon>
        <taxon>asterids</taxon>
        <taxon>lamiids</taxon>
        <taxon>Solanales</taxon>
        <taxon>Solanaceae</taxon>
        <taxon>Solanoideae</taxon>
        <taxon>Solaneae</taxon>
        <taxon>Solanum</taxon>
    </lineage>
</organism>
<feature type="region of interest" description="Disordered" evidence="1">
    <location>
        <begin position="76"/>
        <end position="127"/>
    </location>
</feature>
<evidence type="ECO:0000256" key="1">
    <source>
        <dbReference type="SAM" id="MobiDB-lite"/>
    </source>
</evidence>
<feature type="compositionally biased region" description="Polar residues" evidence="1">
    <location>
        <begin position="118"/>
        <end position="127"/>
    </location>
</feature>